<dbReference type="Pfam" id="PF22725">
    <property type="entry name" value="GFO_IDH_MocA_C3"/>
    <property type="match status" value="1"/>
</dbReference>
<evidence type="ECO:0000313" key="6">
    <source>
        <dbReference type="Proteomes" id="UP001366085"/>
    </source>
</evidence>
<evidence type="ECO:0000256" key="2">
    <source>
        <dbReference type="ARBA" id="ARBA00023027"/>
    </source>
</evidence>
<accession>A0ABU8LN59</accession>
<dbReference type="Proteomes" id="UP001366085">
    <property type="component" value="Unassembled WGS sequence"/>
</dbReference>
<dbReference type="RefSeq" id="WP_337320910.1">
    <property type="nucleotide sequence ID" value="NZ_JBBDGN010000012.1"/>
</dbReference>
<dbReference type="EMBL" id="JBBDGN010000012">
    <property type="protein sequence ID" value="MEJ1092400.1"/>
    <property type="molecule type" value="Genomic_DNA"/>
</dbReference>
<proteinExistence type="predicted"/>
<dbReference type="Gene3D" id="3.30.360.10">
    <property type="entry name" value="Dihydrodipicolinate Reductase, domain 2"/>
    <property type="match status" value="1"/>
</dbReference>
<sequence length="320" mass="32985">MTDLRVGIVGAGGIAPPHIAAWLEIGAEISILDRRGAAALAAQHGLTLVPTLDELIDAVDVVDIISPTSTHTAIALAAIARGRDVVCEKPLALTAAEAADIVRAASEAGVRLFPAHVVRYFGDYARAKQEVDAGVIGDLVELTFRRTVAAPAVAWFYDQDSGGGIIRDLMIHDLDQAVWFAGPVARVSATQTPPADGSLVTPPVSAEVVLEHVSGAVSRVRADWAEPGTPFHSRAELFGTRGALRVDSAGDTGDAGYLPPASDTDPYLTQLADFVAARVEQRDTRVTPADGVLAVALVDAAYAALASGGAVPGPSAPSGP</sequence>
<dbReference type="PANTHER" id="PTHR43818">
    <property type="entry name" value="BCDNA.GH03377"/>
    <property type="match status" value="1"/>
</dbReference>
<evidence type="ECO:0000259" key="4">
    <source>
        <dbReference type="Pfam" id="PF22725"/>
    </source>
</evidence>
<keyword evidence="1" id="KW-0560">Oxidoreductase</keyword>
<dbReference type="InterPro" id="IPR050463">
    <property type="entry name" value="Gfo/Idh/MocA_oxidrdct_glycsds"/>
</dbReference>
<organism evidence="5 6">
    <name type="scientific">Microbacterium istanbulense</name>
    <dbReference type="NCBI Taxonomy" id="3122049"/>
    <lineage>
        <taxon>Bacteria</taxon>
        <taxon>Bacillati</taxon>
        <taxon>Actinomycetota</taxon>
        <taxon>Actinomycetes</taxon>
        <taxon>Micrococcales</taxon>
        <taxon>Microbacteriaceae</taxon>
        <taxon>Microbacterium</taxon>
    </lineage>
</organism>
<keyword evidence="6" id="KW-1185">Reference proteome</keyword>
<keyword evidence="2" id="KW-0520">NAD</keyword>
<dbReference type="PANTHER" id="PTHR43818:SF11">
    <property type="entry name" value="BCDNA.GH03377"/>
    <property type="match status" value="1"/>
</dbReference>
<reference evidence="5 6" key="1">
    <citation type="submission" date="2024-02" db="EMBL/GenBank/DDBJ databases">
        <authorList>
            <person name="Saticioglu I.B."/>
        </authorList>
    </citation>
    <scope>NUCLEOTIDE SEQUENCE [LARGE SCALE GENOMIC DNA]</scope>
    <source>
        <strain evidence="5 6">Mu-43</strain>
    </source>
</reference>
<gene>
    <name evidence="5" type="ORF">WDU93_11975</name>
</gene>
<evidence type="ECO:0000313" key="5">
    <source>
        <dbReference type="EMBL" id="MEJ1092400.1"/>
    </source>
</evidence>
<dbReference type="Pfam" id="PF01408">
    <property type="entry name" value="GFO_IDH_MocA"/>
    <property type="match status" value="1"/>
</dbReference>
<comment type="caution">
    <text evidence="5">The sequence shown here is derived from an EMBL/GenBank/DDBJ whole genome shotgun (WGS) entry which is preliminary data.</text>
</comment>
<evidence type="ECO:0000259" key="3">
    <source>
        <dbReference type="Pfam" id="PF01408"/>
    </source>
</evidence>
<feature type="domain" description="GFO/IDH/MocA-like oxidoreductase" evidence="4">
    <location>
        <begin position="124"/>
        <end position="245"/>
    </location>
</feature>
<evidence type="ECO:0000256" key="1">
    <source>
        <dbReference type="ARBA" id="ARBA00023002"/>
    </source>
</evidence>
<name>A0ABU8LN59_9MICO</name>
<dbReference type="InterPro" id="IPR036291">
    <property type="entry name" value="NAD(P)-bd_dom_sf"/>
</dbReference>
<dbReference type="SUPFAM" id="SSF51735">
    <property type="entry name" value="NAD(P)-binding Rossmann-fold domains"/>
    <property type="match status" value="1"/>
</dbReference>
<protein>
    <submittedName>
        <fullName evidence="5">Gfo/Idh/MocA family oxidoreductase</fullName>
    </submittedName>
</protein>
<feature type="domain" description="Gfo/Idh/MocA-like oxidoreductase N-terminal" evidence="3">
    <location>
        <begin position="4"/>
        <end position="116"/>
    </location>
</feature>
<dbReference type="InterPro" id="IPR000683">
    <property type="entry name" value="Gfo/Idh/MocA-like_OxRdtase_N"/>
</dbReference>
<dbReference type="SUPFAM" id="SSF55347">
    <property type="entry name" value="Glyceraldehyde-3-phosphate dehydrogenase-like, C-terminal domain"/>
    <property type="match status" value="1"/>
</dbReference>
<dbReference type="Gene3D" id="3.40.50.720">
    <property type="entry name" value="NAD(P)-binding Rossmann-like Domain"/>
    <property type="match status" value="1"/>
</dbReference>
<dbReference type="InterPro" id="IPR055170">
    <property type="entry name" value="GFO_IDH_MocA-like_dom"/>
</dbReference>